<dbReference type="Proteomes" id="UP000192796">
    <property type="component" value="Unassembled WGS sequence"/>
</dbReference>
<dbReference type="STRING" id="1703345.A3860_06010"/>
<dbReference type="InterPro" id="IPR013249">
    <property type="entry name" value="RNA_pol_sigma70_r4_t2"/>
</dbReference>
<dbReference type="PANTHER" id="PTHR30173:SF36">
    <property type="entry name" value="ECF RNA POLYMERASE SIGMA FACTOR SIGJ"/>
    <property type="match status" value="1"/>
</dbReference>
<dbReference type="SUPFAM" id="SSF88946">
    <property type="entry name" value="Sigma2 domain of RNA polymerase sigma factors"/>
    <property type="match status" value="1"/>
</dbReference>
<dbReference type="SUPFAM" id="SSF54427">
    <property type="entry name" value="NTF2-like"/>
    <property type="match status" value="1"/>
</dbReference>
<dbReference type="InterPro" id="IPR013325">
    <property type="entry name" value="RNA_pol_sigma_r2"/>
</dbReference>
<dbReference type="RefSeq" id="WP_245843631.1">
    <property type="nucleotide sequence ID" value="NZ_LVYD01000058.1"/>
</dbReference>
<dbReference type="AlphaFoldDB" id="A0A1V9FSE1"/>
<dbReference type="SUPFAM" id="SSF88659">
    <property type="entry name" value="Sigma3 and sigma4 domains of RNA polymerase sigma factors"/>
    <property type="match status" value="1"/>
</dbReference>
<dbReference type="Pfam" id="PF08281">
    <property type="entry name" value="Sigma70_r4_2"/>
    <property type="match status" value="1"/>
</dbReference>
<evidence type="ECO:0000313" key="3">
    <source>
        <dbReference type="Proteomes" id="UP000192796"/>
    </source>
</evidence>
<feature type="domain" description="RNA polymerase sigma factor 70 region 4 type 2" evidence="1">
    <location>
        <begin position="99"/>
        <end position="146"/>
    </location>
</feature>
<dbReference type="GO" id="GO:0016987">
    <property type="term" value="F:sigma factor activity"/>
    <property type="evidence" value="ECO:0007669"/>
    <property type="project" value="InterPro"/>
</dbReference>
<evidence type="ECO:0000259" key="1">
    <source>
        <dbReference type="Pfam" id="PF08281"/>
    </source>
</evidence>
<dbReference type="InterPro" id="IPR014284">
    <property type="entry name" value="RNA_pol_sigma-70_dom"/>
</dbReference>
<dbReference type="GO" id="GO:0003677">
    <property type="term" value="F:DNA binding"/>
    <property type="evidence" value="ECO:0007669"/>
    <property type="project" value="InterPro"/>
</dbReference>
<reference evidence="2 3" key="1">
    <citation type="submission" date="2016-03" db="EMBL/GenBank/DDBJ databases">
        <title>Niastella vici sp. nov., isolated from farmland soil.</title>
        <authorList>
            <person name="Chen L."/>
            <person name="Wang D."/>
            <person name="Yang S."/>
            <person name="Wang G."/>
        </authorList>
    </citation>
    <scope>NUCLEOTIDE SEQUENCE [LARGE SCALE GENOMIC DNA]</scope>
    <source>
        <strain evidence="2 3">DJ57</strain>
    </source>
</reference>
<dbReference type="InterPro" id="IPR036388">
    <property type="entry name" value="WH-like_DNA-bd_sf"/>
</dbReference>
<dbReference type="PANTHER" id="PTHR30173">
    <property type="entry name" value="SIGMA 19 FACTOR"/>
    <property type="match status" value="1"/>
</dbReference>
<dbReference type="GO" id="GO:0006352">
    <property type="term" value="P:DNA-templated transcription initiation"/>
    <property type="evidence" value="ECO:0007669"/>
    <property type="project" value="InterPro"/>
</dbReference>
<evidence type="ECO:0000313" key="2">
    <source>
        <dbReference type="EMBL" id="OQP61263.1"/>
    </source>
</evidence>
<proteinExistence type="predicted"/>
<comment type="caution">
    <text evidence="2">The sequence shown here is derived from an EMBL/GenBank/DDBJ whole genome shotgun (WGS) entry which is preliminary data.</text>
</comment>
<sequence>MKDYQHMLFPYAYNILGTAEDAKDAIQDVLYNFLAAGKEGMEDPKNYLIRSVINQSINIKNKRKKLQLGDMWLPEPVDTEGADTNINLSEIVSYSLLILLEQLNAKERAVFILKEAFAYAHEEIAETLSITVEHSRKLLSRAKQKIDTVHAPVSAPAKEGITPAILEKFMHAIRSRDTKSLEGLLTEDIAFYADGGSAIKVFAKKCTGIQEVADLLIFVYHKYDTGLTFTLSEINHQPALLLYNGDKLIGCQVFGIDVESNKIFEISNMLDPEKLKLINNGGLA</sequence>
<protein>
    <submittedName>
        <fullName evidence="2">RNA polymerase subunit sigma-24</fullName>
    </submittedName>
</protein>
<dbReference type="InterPro" id="IPR052704">
    <property type="entry name" value="ECF_Sigma-70_Domain"/>
</dbReference>
<dbReference type="InterPro" id="IPR013324">
    <property type="entry name" value="RNA_pol_sigma_r3/r4-like"/>
</dbReference>
<dbReference type="Gene3D" id="1.10.10.10">
    <property type="entry name" value="Winged helix-like DNA-binding domain superfamily/Winged helix DNA-binding domain"/>
    <property type="match status" value="1"/>
</dbReference>
<keyword evidence="3" id="KW-1185">Reference proteome</keyword>
<dbReference type="NCBIfam" id="TIGR02937">
    <property type="entry name" value="sigma70-ECF"/>
    <property type="match status" value="1"/>
</dbReference>
<accession>A0A1V9FSE1</accession>
<dbReference type="EMBL" id="LVYD01000058">
    <property type="protein sequence ID" value="OQP61263.1"/>
    <property type="molecule type" value="Genomic_DNA"/>
</dbReference>
<organism evidence="2 3">
    <name type="scientific">Niastella vici</name>
    <dbReference type="NCBI Taxonomy" id="1703345"/>
    <lineage>
        <taxon>Bacteria</taxon>
        <taxon>Pseudomonadati</taxon>
        <taxon>Bacteroidota</taxon>
        <taxon>Chitinophagia</taxon>
        <taxon>Chitinophagales</taxon>
        <taxon>Chitinophagaceae</taxon>
        <taxon>Niastella</taxon>
    </lineage>
</organism>
<name>A0A1V9FSE1_9BACT</name>
<dbReference type="CDD" id="cd06171">
    <property type="entry name" value="Sigma70_r4"/>
    <property type="match status" value="1"/>
</dbReference>
<gene>
    <name evidence="2" type="ORF">A3860_06010</name>
</gene>
<dbReference type="Gene3D" id="1.10.1740.10">
    <property type="match status" value="1"/>
</dbReference>
<dbReference type="InterPro" id="IPR032710">
    <property type="entry name" value="NTF2-like_dom_sf"/>
</dbReference>